<reference evidence="2" key="1">
    <citation type="submission" date="2022-08" db="EMBL/GenBank/DDBJ databases">
        <authorList>
            <consortium name="DOE Joint Genome Institute"/>
            <person name="Min B."/>
            <person name="Riley R."/>
            <person name="Sierra-Patev S."/>
            <person name="Naranjo-Ortiz M."/>
            <person name="Looney B."/>
            <person name="Konkel Z."/>
            <person name="Slot J.C."/>
            <person name="Sakamoto Y."/>
            <person name="Steenwyk J.L."/>
            <person name="Rokas A."/>
            <person name="Carro J."/>
            <person name="Camarero S."/>
            <person name="Ferreira P."/>
            <person name="Molpeceres G."/>
            <person name="Ruiz-Duenas F.J."/>
            <person name="Serrano A."/>
            <person name="Henrissat B."/>
            <person name="Drula E."/>
            <person name="Hughes K.W."/>
            <person name="Mata J.L."/>
            <person name="Ishikawa N.K."/>
            <person name="Vargas-Isla R."/>
            <person name="Ushijima S."/>
            <person name="Smith C.A."/>
            <person name="Ahrendt S."/>
            <person name="Andreopoulos W."/>
            <person name="He G."/>
            <person name="Labutti K."/>
            <person name="Lipzen A."/>
            <person name="Ng V."/>
            <person name="Sandor L."/>
            <person name="Barry K."/>
            <person name="Martinez A.T."/>
            <person name="Xiao Y."/>
            <person name="Gibbons J.G."/>
            <person name="Terashima K."/>
            <person name="Hibbett D.S."/>
            <person name="Grigoriev I.V."/>
        </authorList>
    </citation>
    <scope>NUCLEOTIDE SEQUENCE</scope>
    <source>
        <strain evidence="2">TFB10827</strain>
    </source>
</reference>
<name>A0ABQ8Q844_9AGAR</name>
<dbReference type="InterPro" id="IPR045564">
    <property type="entry name" value="DUF5910"/>
</dbReference>
<gene>
    <name evidence="2" type="ORF">F5050DRAFT_449476</name>
</gene>
<proteinExistence type="predicted"/>
<sequence>MILSINRFIFLFFLSTTTFVSQHNAFALPFGNYSTPISVREAVGPAPDELIAGYRYVSKAKADEYNKAETLTVIPATTKSIGEGAYLSPRLGEFPGKLDETYWECVIFAQKSKILGQLNPKFFVDDKAAISAQPAKLFLYAHKHGFEIGKTVLFSRHFVFQNTLQMLIPPIFLVKSPSNPSKPAGTNSLGLRIHCVPLGGLGKNRPAADWQNWGIHNWPAAVKTREEPLAV</sequence>
<organism evidence="2 3">
    <name type="scientific">Lentinula boryana</name>
    <dbReference type="NCBI Taxonomy" id="40481"/>
    <lineage>
        <taxon>Eukaryota</taxon>
        <taxon>Fungi</taxon>
        <taxon>Dikarya</taxon>
        <taxon>Basidiomycota</taxon>
        <taxon>Agaricomycotina</taxon>
        <taxon>Agaricomycetes</taxon>
        <taxon>Agaricomycetidae</taxon>
        <taxon>Agaricales</taxon>
        <taxon>Marasmiineae</taxon>
        <taxon>Omphalotaceae</taxon>
        <taxon>Lentinula</taxon>
    </lineage>
</organism>
<accession>A0ABQ8Q844</accession>
<evidence type="ECO:0000256" key="1">
    <source>
        <dbReference type="SAM" id="SignalP"/>
    </source>
</evidence>
<feature type="signal peptide" evidence="1">
    <location>
        <begin position="1"/>
        <end position="22"/>
    </location>
</feature>
<comment type="caution">
    <text evidence="2">The sequence shown here is derived from an EMBL/GenBank/DDBJ whole genome shotgun (WGS) entry which is preliminary data.</text>
</comment>
<feature type="chain" id="PRO_5045084724" evidence="1">
    <location>
        <begin position="23"/>
        <end position="231"/>
    </location>
</feature>
<evidence type="ECO:0000313" key="2">
    <source>
        <dbReference type="EMBL" id="KAJ3994656.1"/>
    </source>
</evidence>
<dbReference type="EMBL" id="MU790691">
    <property type="protein sequence ID" value="KAJ3994656.1"/>
    <property type="molecule type" value="Genomic_DNA"/>
</dbReference>
<keyword evidence="1" id="KW-0732">Signal</keyword>
<evidence type="ECO:0000313" key="3">
    <source>
        <dbReference type="Proteomes" id="UP001163828"/>
    </source>
</evidence>
<dbReference type="Pfam" id="PF19287">
    <property type="entry name" value="DUF5910"/>
    <property type="match status" value="1"/>
</dbReference>
<dbReference type="Proteomes" id="UP001163828">
    <property type="component" value="Unassembled WGS sequence"/>
</dbReference>
<keyword evidence="3" id="KW-1185">Reference proteome</keyword>
<protein>
    <submittedName>
        <fullName evidence="2">Uncharacterized protein</fullName>
    </submittedName>
</protein>